<gene>
    <name evidence="4" type="ORF">MBAV_005447</name>
</gene>
<evidence type="ECO:0000259" key="3">
    <source>
        <dbReference type="PROSITE" id="PS50011"/>
    </source>
</evidence>
<accession>A0A0F3GKK5</accession>
<dbReference type="SUPFAM" id="SSF48452">
    <property type="entry name" value="TPR-like"/>
    <property type="match status" value="1"/>
</dbReference>
<dbReference type="GO" id="GO:0016757">
    <property type="term" value="F:glycosyltransferase activity"/>
    <property type="evidence" value="ECO:0007669"/>
    <property type="project" value="TreeGrafter"/>
</dbReference>
<dbReference type="EC" id="2.7.-.-" evidence="4"/>
<dbReference type="PROSITE" id="PS50293">
    <property type="entry name" value="TPR_REGION"/>
    <property type="match status" value="2"/>
</dbReference>
<keyword evidence="4" id="KW-0808">Transferase</keyword>
<dbReference type="SUPFAM" id="SSF56112">
    <property type="entry name" value="Protein kinase-like (PK-like)"/>
    <property type="match status" value="1"/>
</dbReference>
<organism evidence="4 5">
    <name type="scientific">Candidatus Magnetobacterium bavaricum</name>
    <dbReference type="NCBI Taxonomy" id="29290"/>
    <lineage>
        <taxon>Bacteria</taxon>
        <taxon>Pseudomonadati</taxon>
        <taxon>Nitrospirota</taxon>
        <taxon>Thermodesulfovibrionia</taxon>
        <taxon>Thermodesulfovibrionales</taxon>
        <taxon>Candidatus Magnetobacteriaceae</taxon>
        <taxon>Candidatus Magnetobacterium</taxon>
    </lineage>
</organism>
<dbReference type="PANTHER" id="PTHR44998">
    <property type="match status" value="1"/>
</dbReference>
<comment type="caution">
    <text evidence="4">The sequence shown here is derived from an EMBL/GenBank/DDBJ whole genome shotgun (WGS) entry which is preliminary data.</text>
</comment>
<keyword evidence="4" id="KW-0418">Kinase</keyword>
<feature type="repeat" description="TPR" evidence="1">
    <location>
        <begin position="375"/>
        <end position="408"/>
    </location>
</feature>
<dbReference type="SMART" id="SM00028">
    <property type="entry name" value="TPR"/>
    <property type="match status" value="5"/>
</dbReference>
<dbReference type="PATRIC" id="fig|29290.4.peg.7178"/>
<evidence type="ECO:0000313" key="4">
    <source>
        <dbReference type="EMBL" id="KJU82357.1"/>
    </source>
</evidence>
<evidence type="ECO:0000313" key="5">
    <source>
        <dbReference type="Proteomes" id="UP000033423"/>
    </source>
</evidence>
<reference evidence="4 5" key="1">
    <citation type="submission" date="2015-02" db="EMBL/GenBank/DDBJ databases">
        <title>Single-cell genomics of uncultivated deep-branching MTB reveals a conserved set of magnetosome genes.</title>
        <authorList>
            <person name="Kolinko S."/>
            <person name="Richter M."/>
            <person name="Glockner F.O."/>
            <person name="Brachmann A."/>
            <person name="Schuler D."/>
        </authorList>
    </citation>
    <scope>NUCLEOTIDE SEQUENCE [LARGE SCALE GENOMIC DNA]</scope>
    <source>
        <strain evidence="4">TM-1</strain>
    </source>
</reference>
<dbReference type="Gene3D" id="1.10.510.10">
    <property type="entry name" value="Transferase(Phosphotransferase) domain 1"/>
    <property type="match status" value="1"/>
</dbReference>
<dbReference type="InterPro" id="IPR019734">
    <property type="entry name" value="TPR_rpt"/>
</dbReference>
<dbReference type="EMBL" id="LACI01002346">
    <property type="protein sequence ID" value="KJU82357.1"/>
    <property type="molecule type" value="Genomic_DNA"/>
</dbReference>
<dbReference type="Pfam" id="PF13414">
    <property type="entry name" value="TPR_11"/>
    <property type="match status" value="2"/>
</dbReference>
<dbReference type="CDD" id="cd14014">
    <property type="entry name" value="STKc_PknB_like"/>
    <property type="match status" value="1"/>
</dbReference>
<dbReference type="Gene3D" id="1.25.40.10">
    <property type="entry name" value="Tetratricopeptide repeat domain"/>
    <property type="match status" value="3"/>
</dbReference>
<feature type="repeat" description="TPR" evidence="1">
    <location>
        <begin position="477"/>
        <end position="510"/>
    </location>
</feature>
<dbReference type="GO" id="GO:0005524">
    <property type="term" value="F:ATP binding"/>
    <property type="evidence" value="ECO:0007669"/>
    <property type="project" value="InterPro"/>
</dbReference>
<dbReference type="Proteomes" id="UP000033423">
    <property type="component" value="Unassembled WGS sequence"/>
</dbReference>
<protein>
    <submittedName>
        <fullName evidence="4">Serine/threonine protein kinase</fullName>
        <ecNumber evidence="4">2.7.-.-</ecNumber>
    </submittedName>
</protein>
<dbReference type="GO" id="GO:0006493">
    <property type="term" value="P:protein O-linked glycosylation"/>
    <property type="evidence" value="ECO:0007669"/>
    <property type="project" value="TreeGrafter"/>
</dbReference>
<dbReference type="InterPro" id="IPR011009">
    <property type="entry name" value="Kinase-like_dom_sf"/>
</dbReference>
<feature type="repeat" description="TPR" evidence="1">
    <location>
        <begin position="409"/>
        <end position="442"/>
    </location>
</feature>
<dbReference type="SMART" id="SM00220">
    <property type="entry name" value="S_TKc"/>
    <property type="match status" value="1"/>
</dbReference>
<dbReference type="PROSITE" id="PS50005">
    <property type="entry name" value="TPR"/>
    <property type="match status" value="5"/>
</dbReference>
<name>A0A0F3GKK5_9BACT</name>
<proteinExistence type="predicted"/>
<dbReference type="GO" id="GO:0004674">
    <property type="term" value="F:protein serine/threonine kinase activity"/>
    <property type="evidence" value="ECO:0007669"/>
    <property type="project" value="UniProtKB-KW"/>
</dbReference>
<dbReference type="Pfam" id="PF00069">
    <property type="entry name" value="Pkinase"/>
    <property type="match status" value="1"/>
</dbReference>
<feature type="repeat" description="TPR" evidence="1">
    <location>
        <begin position="443"/>
        <end position="476"/>
    </location>
</feature>
<keyword evidence="4" id="KW-0723">Serine/threonine-protein kinase</keyword>
<feature type="repeat" description="TPR" evidence="1">
    <location>
        <begin position="341"/>
        <end position="374"/>
    </location>
</feature>
<dbReference type="Pfam" id="PF13181">
    <property type="entry name" value="TPR_8"/>
    <property type="match status" value="1"/>
</dbReference>
<keyword evidence="1" id="KW-0802">TPR repeat</keyword>
<dbReference type="PANTHER" id="PTHR44998:SF1">
    <property type="entry name" value="UDP-N-ACETYLGLUCOSAMINE--PEPTIDE N-ACETYLGLUCOSAMINYLTRANSFERASE 110 KDA SUBUNIT"/>
    <property type="match status" value="1"/>
</dbReference>
<evidence type="ECO:0000256" key="1">
    <source>
        <dbReference type="PROSITE-ProRule" id="PRU00339"/>
    </source>
</evidence>
<feature type="region of interest" description="Disordered" evidence="2">
    <location>
        <begin position="14"/>
        <end position="33"/>
    </location>
</feature>
<dbReference type="InterPro" id="IPR000719">
    <property type="entry name" value="Prot_kinase_dom"/>
</dbReference>
<feature type="domain" description="Protein kinase" evidence="3">
    <location>
        <begin position="50"/>
        <end position="326"/>
    </location>
</feature>
<evidence type="ECO:0000256" key="2">
    <source>
        <dbReference type="SAM" id="MobiDB-lite"/>
    </source>
</evidence>
<dbReference type="InterPro" id="IPR011990">
    <property type="entry name" value="TPR-like_helical_dom_sf"/>
</dbReference>
<keyword evidence="5" id="KW-1185">Reference proteome</keyword>
<dbReference type="AlphaFoldDB" id="A0A0F3GKK5"/>
<dbReference type="PROSITE" id="PS50011">
    <property type="entry name" value="PROTEIN_KINASE_DOM"/>
    <property type="match status" value="1"/>
</dbReference>
<dbReference type="Gene3D" id="3.30.200.20">
    <property type="entry name" value="Phosphorylase Kinase, domain 1"/>
    <property type="match status" value="1"/>
</dbReference>
<sequence>MGIFGKLFSKQAKVSDDSDKPSTGGVSNDSLPKGRQYKIGDRIAGRYQIYQILGGEGKSGFGIVYVCYDHEAKEVLALKTFQDKYLSSREARENFKKEALLWVHIERYPYIVANSWVQELDYRLYVGCEFVAPDQEGRNTLTQYLNCPVSFKQALTWSIQFCYAMEYAVSKGVTPHRDIKPDNIMITSDKTLKVTDFGLAGLLQGVYFTKDFHAKEEVRGGTVLYMAPEQFDGKADVRSDIYSFGIVMYQMVNGGRLPFVLPMQIGLSTQIIYSYWKEFHETYKVRGINSELFPIISKCLEKSPNSRYRRFNELRIEIESLYRKYIGESIPQPPQSKELEAGEFSNKGLSLANLGLIDEAIGEYLKAIKINPEYVIAHSNLGYALEAKGLIDEAIVEYCKAIKINPKFAEAHFNLGNALQDKGLIDEAIKEYLKAIKINPELAYYYNNLGIALKDKGLIDEAIKEYLKAIKINPEFAEAYTNLGNVLQTKGLIDEAIVEFENFIKYAPPKYAGHVEKVRAHISELKRRR</sequence>